<dbReference type="InterPro" id="IPR037171">
    <property type="entry name" value="NagB/RpiA_transferase-like"/>
</dbReference>
<dbReference type="AlphaFoldDB" id="A0A933GL63"/>
<dbReference type="Gene3D" id="3.40.1080.10">
    <property type="entry name" value="Glutaconate Coenzyme A-transferase"/>
    <property type="match status" value="1"/>
</dbReference>
<dbReference type="Proteomes" id="UP000772181">
    <property type="component" value="Unassembled WGS sequence"/>
</dbReference>
<evidence type="ECO:0000313" key="2">
    <source>
        <dbReference type="Proteomes" id="UP000772181"/>
    </source>
</evidence>
<evidence type="ECO:0000313" key="1">
    <source>
        <dbReference type="EMBL" id="MBI4595451.1"/>
    </source>
</evidence>
<dbReference type="GO" id="GO:0008410">
    <property type="term" value="F:CoA-transferase activity"/>
    <property type="evidence" value="ECO:0007669"/>
    <property type="project" value="InterPro"/>
</dbReference>
<protein>
    <submittedName>
        <fullName evidence="1">CoA transferase subunit A</fullName>
    </submittedName>
</protein>
<dbReference type="InterPro" id="IPR004165">
    <property type="entry name" value="CoA_trans_fam_I"/>
</dbReference>
<accession>A0A933GL63</accession>
<dbReference type="Gene3D" id="3.30.30.40">
    <property type="match status" value="1"/>
</dbReference>
<dbReference type="EMBL" id="JACQWF010000162">
    <property type="protein sequence ID" value="MBI4595451.1"/>
    <property type="molecule type" value="Genomic_DNA"/>
</dbReference>
<keyword evidence="1" id="KW-0808">Transferase</keyword>
<proteinExistence type="predicted"/>
<dbReference type="SUPFAM" id="SSF100950">
    <property type="entry name" value="NagB/RpiA/CoA transferase-like"/>
    <property type="match status" value="1"/>
</dbReference>
<name>A0A933GL63_UNCTE</name>
<organism evidence="1 2">
    <name type="scientific">Tectimicrobiota bacterium</name>
    <dbReference type="NCBI Taxonomy" id="2528274"/>
    <lineage>
        <taxon>Bacteria</taxon>
        <taxon>Pseudomonadati</taxon>
        <taxon>Nitrospinota/Tectimicrobiota group</taxon>
        <taxon>Candidatus Tectimicrobiota</taxon>
    </lineage>
</organism>
<dbReference type="PANTHER" id="PTHR43293">
    <property type="entry name" value="ACETATE COA-TRANSFERASE YDIF"/>
    <property type="match status" value="1"/>
</dbReference>
<sequence>MDLLMEGKGQFPPPDPDAHRLWNREKSRALVNKVMSEKEAVAKFVRDNDYLIWDQNDLVSGPNSLLREIIRQRRKNLWVANKFTYCYTTLLYGAGCLGKLDVGFFPMGGIIKKAAEEGKIQTIEWTNWMLVLRLLAGAMGLPFLPTRTLMGTDNLTFSGAKVVKDPFTGQNICLVPALNPDVAIIHVNECDIYGNARIYNPRCSPLESVMASKKVIVSTEEIIDHEEVRRTPSKTSIPFYFVDAVVEAPFGAYPGTMPGLYRHDSDGIGAIFKSAASEEAMQVYLTDTCYSVESHEEFLDKRVGVKKLLEIKRGEEIREGYYL</sequence>
<dbReference type="SMART" id="SM00882">
    <property type="entry name" value="CoA_trans"/>
    <property type="match status" value="1"/>
</dbReference>
<dbReference type="PANTHER" id="PTHR43293:SF3">
    <property type="entry name" value="CHOLESTEROL RING-CLEAVING HYDROLASE IPDB SUBUNIT"/>
    <property type="match status" value="1"/>
</dbReference>
<gene>
    <name evidence="1" type="ORF">HY730_03630</name>
</gene>
<dbReference type="Pfam" id="PF01144">
    <property type="entry name" value="CoA_trans"/>
    <property type="match status" value="1"/>
</dbReference>
<reference evidence="1" key="1">
    <citation type="submission" date="2020-07" db="EMBL/GenBank/DDBJ databases">
        <title>Huge and variable diversity of episymbiotic CPR bacteria and DPANN archaea in groundwater ecosystems.</title>
        <authorList>
            <person name="He C.Y."/>
            <person name="Keren R."/>
            <person name="Whittaker M."/>
            <person name="Farag I.F."/>
            <person name="Doudna J."/>
            <person name="Cate J.H.D."/>
            <person name="Banfield J.F."/>
        </authorList>
    </citation>
    <scope>NUCLEOTIDE SEQUENCE</scope>
    <source>
        <strain evidence="1">NC_groundwater_1482_Ag_S-0.65um_47_24</strain>
    </source>
</reference>
<comment type="caution">
    <text evidence="1">The sequence shown here is derived from an EMBL/GenBank/DDBJ whole genome shotgun (WGS) entry which is preliminary data.</text>
</comment>